<reference evidence="1 2" key="1">
    <citation type="submission" date="2024-09" db="EMBL/GenBank/DDBJ databases">
        <title>T2T genomes of carrot and Alternaria dauci and their utility for understanding host-pathogen interaction during carrot leaf blight disease.</title>
        <authorList>
            <person name="Liu W."/>
            <person name="Xu S."/>
            <person name="Ou C."/>
            <person name="Liu X."/>
            <person name="Zhuang F."/>
            <person name="Deng X.W."/>
        </authorList>
    </citation>
    <scope>NUCLEOTIDE SEQUENCE [LARGE SCALE GENOMIC DNA]</scope>
    <source>
        <strain evidence="1 2">A2016</strain>
    </source>
</reference>
<dbReference type="EMBL" id="JBHGVX010000010">
    <property type="protein sequence ID" value="KAL1791778.1"/>
    <property type="molecule type" value="Genomic_DNA"/>
</dbReference>
<proteinExistence type="predicted"/>
<keyword evidence="2" id="KW-1185">Reference proteome</keyword>
<dbReference type="GeneID" id="96089851"/>
<protein>
    <submittedName>
        <fullName evidence="1">Uncharacterized protein</fullName>
    </submittedName>
</protein>
<name>A0ABR3U5Y8_9PLEO</name>
<dbReference type="RefSeq" id="XP_069302362.1">
    <property type="nucleotide sequence ID" value="XM_069455954.1"/>
</dbReference>
<evidence type="ECO:0000313" key="2">
    <source>
        <dbReference type="Proteomes" id="UP001578633"/>
    </source>
</evidence>
<evidence type="ECO:0000313" key="1">
    <source>
        <dbReference type="EMBL" id="KAL1791778.1"/>
    </source>
</evidence>
<organism evidence="1 2">
    <name type="scientific">Alternaria dauci</name>
    <dbReference type="NCBI Taxonomy" id="48095"/>
    <lineage>
        <taxon>Eukaryota</taxon>
        <taxon>Fungi</taxon>
        <taxon>Dikarya</taxon>
        <taxon>Ascomycota</taxon>
        <taxon>Pezizomycotina</taxon>
        <taxon>Dothideomycetes</taxon>
        <taxon>Pleosporomycetidae</taxon>
        <taxon>Pleosporales</taxon>
        <taxon>Pleosporineae</taxon>
        <taxon>Pleosporaceae</taxon>
        <taxon>Alternaria</taxon>
        <taxon>Alternaria sect. Porri</taxon>
    </lineage>
</organism>
<dbReference type="Proteomes" id="UP001578633">
    <property type="component" value="Chromosome 10"/>
</dbReference>
<comment type="caution">
    <text evidence="1">The sequence shown here is derived from an EMBL/GenBank/DDBJ whole genome shotgun (WGS) entry which is preliminary data.</text>
</comment>
<sequence length="252" mass="28370">MQLPEKDDYLFFPSQAGELVKISWYQKSQYREAEYYRTPAYVFKTTKDLPDEKTKYETVLFIARERFDDVYYHVPAALSSLSVDHVQKIQLPAPTGESADASKNWIRCKIDQKFFYGQDKIKDPTYRWLVYHPEERQPAQGRFIEARTQFVVGNLISSLPSVQTPVGGLTINCDEATAKNVKSWGVMLFGHKLHRFGQKAVDELELDAVTADKIKAAAKVKSLEGTQLEPVAVQVGSAAFVAGMGIQLPGGK</sequence>
<accession>A0ABR3U5Y8</accession>
<gene>
    <name evidence="1" type="ORF">ACET3X_009529</name>
</gene>